<comment type="caution">
    <text evidence="1">The sequence shown here is derived from an EMBL/GenBank/DDBJ whole genome shotgun (WGS) entry which is preliminary data.</text>
</comment>
<sequence>MAIVNNRKKNDHYMPLPYIKELSEGFESLFKEHKITFQLGCLALKSPTKTNLSVLANISKQVVVSTTCCLLVYLQGTRYCSRMTDKEMNWNVSNSNDPPDPGGIFTDKYQDSNSQISTCITPNLLS</sequence>
<protein>
    <submittedName>
        <fullName evidence="1">Uncharacterized protein</fullName>
    </submittedName>
</protein>
<gene>
    <name evidence="1" type="ORF">WA026_015299</name>
</gene>
<reference evidence="1 2" key="1">
    <citation type="submission" date="2023-03" db="EMBL/GenBank/DDBJ databases">
        <title>Genome insight into feeding habits of ladybird beetles.</title>
        <authorList>
            <person name="Li H.-S."/>
            <person name="Huang Y.-H."/>
            <person name="Pang H."/>
        </authorList>
    </citation>
    <scope>NUCLEOTIDE SEQUENCE [LARGE SCALE GENOMIC DNA]</scope>
    <source>
        <strain evidence="1">SYSU_2023b</strain>
        <tissue evidence="1">Whole body</tissue>
    </source>
</reference>
<dbReference type="EMBL" id="JARQZJ010000008">
    <property type="protein sequence ID" value="KAK9872049.1"/>
    <property type="molecule type" value="Genomic_DNA"/>
</dbReference>
<dbReference type="AlphaFoldDB" id="A0AAW1TUI5"/>
<name>A0AAW1TUI5_9CUCU</name>
<accession>A0AAW1TUI5</accession>
<evidence type="ECO:0000313" key="2">
    <source>
        <dbReference type="Proteomes" id="UP001431783"/>
    </source>
</evidence>
<evidence type="ECO:0000313" key="1">
    <source>
        <dbReference type="EMBL" id="KAK9872049.1"/>
    </source>
</evidence>
<proteinExistence type="predicted"/>
<organism evidence="1 2">
    <name type="scientific">Henosepilachna vigintioctopunctata</name>
    <dbReference type="NCBI Taxonomy" id="420089"/>
    <lineage>
        <taxon>Eukaryota</taxon>
        <taxon>Metazoa</taxon>
        <taxon>Ecdysozoa</taxon>
        <taxon>Arthropoda</taxon>
        <taxon>Hexapoda</taxon>
        <taxon>Insecta</taxon>
        <taxon>Pterygota</taxon>
        <taxon>Neoptera</taxon>
        <taxon>Endopterygota</taxon>
        <taxon>Coleoptera</taxon>
        <taxon>Polyphaga</taxon>
        <taxon>Cucujiformia</taxon>
        <taxon>Coccinelloidea</taxon>
        <taxon>Coccinellidae</taxon>
        <taxon>Epilachninae</taxon>
        <taxon>Epilachnini</taxon>
        <taxon>Henosepilachna</taxon>
    </lineage>
</organism>
<dbReference type="Proteomes" id="UP001431783">
    <property type="component" value="Unassembled WGS sequence"/>
</dbReference>
<keyword evidence="2" id="KW-1185">Reference proteome</keyword>